<keyword evidence="2" id="KW-1185">Reference proteome</keyword>
<name>A0A139XFH6_9CYAN</name>
<evidence type="ECO:0000313" key="1">
    <source>
        <dbReference type="EMBL" id="KYC43447.1"/>
    </source>
</evidence>
<accession>A0A139XFH6</accession>
<comment type="caution">
    <text evidence="1">The sequence shown here is derived from an EMBL/GenBank/DDBJ whole genome shotgun (WGS) entry which is preliminary data.</text>
</comment>
<dbReference type="EMBL" id="ANNX02000015">
    <property type="protein sequence ID" value="KYC43447.1"/>
    <property type="molecule type" value="Genomic_DNA"/>
</dbReference>
<organism evidence="1 2">
    <name type="scientific">Scytonema hofmannii PCC 7110</name>
    <dbReference type="NCBI Taxonomy" id="128403"/>
    <lineage>
        <taxon>Bacteria</taxon>
        <taxon>Bacillati</taxon>
        <taxon>Cyanobacteriota</taxon>
        <taxon>Cyanophyceae</taxon>
        <taxon>Nostocales</taxon>
        <taxon>Scytonemataceae</taxon>
        <taxon>Scytonema</taxon>
    </lineage>
</organism>
<gene>
    <name evidence="1" type="ORF">WA1_11475</name>
</gene>
<protein>
    <submittedName>
        <fullName evidence="1">Uncharacterized protein</fullName>
    </submittedName>
</protein>
<dbReference type="AlphaFoldDB" id="A0A139XFH6"/>
<reference evidence="1 2" key="1">
    <citation type="journal article" date="2013" name="Genome Biol. Evol.">
        <title>Genomes of Stigonematalean cyanobacteria (subsection V) and the evolution of oxygenic photosynthesis from prokaryotes to plastids.</title>
        <authorList>
            <person name="Dagan T."/>
            <person name="Roettger M."/>
            <person name="Stucken K."/>
            <person name="Landan G."/>
            <person name="Koch R."/>
            <person name="Major P."/>
            <person name="Gould S.B."/>
            <person name="Goremykin V.V."/>
            <person name="Rippka R."/>
            <person name="Tandeau de Marsac N."/>
            <person name="Gugger M."/>
            <person name="Lockhart P.J."/>
            <person name="Allen J.F."/>
            <person name="Brune I."/>
            <person name="Maus I."/>
            <person name="Puhler A."/>
            <person name="Martin W.F."/>
        </authorList>
    </citation>
    <scope>NUCLEOTIDE SEQUENCE [LARGE SCALE GENOMIC DNA]</scope>
    <source>
        <strain evidence="1 2">PCC 7110</strain>
    </source>
</reference>
<evidence type="ECO:0000313" key="2">
    <source>
        <dbReference type="Proteomes" id="UP000076925"/>
    </source>
</evidence>
<dbReference type="Proteomes" id="UP000076925">
    <property type="component" value="Unassembled WGS sequence"/>
</dbReference>
<sequence>MHLSTTTTKNNGTPDVDWESRDIKAMAAVKLAAQHLKQDYTRSIWISRTAIAKPTFRTY</sequence>
<dbReference type="STRING" id="128403.WA1_11475"/>
<proteinExistence type="predicted"/>
<dbReference type="RefSeq" id="WP_017748329.1">
    <property type="nucleotide sequence ID" value="NZ_KQ976354.1"/>
</dbReference>